<keyword evidence="3" id="KW-1185">Reference proteome</keyword>
<feature type="transmembrane region" description="Helical" evidence="1">
    <location>
        <begin position="67"/>
        <end position="85"/>
    </location>
</feature>
<dbReference type="Proteomes" id="UP000295724">
    <property type="component" value="Unassembled WGS sequence"/>
</dbReference>
<dbReference type="InterPro" id="IPR021836">
    <property type="entry name" value="DUF3429"/>
</dbReference>
<feature type="transmembrane region" description="Helical" evidence="1">
    <location>
        <begin position="106"/>
        <end position="134"/>
    </location>
</feature>
<evidence type="ECO:0000256" key="1">
    <source>
        <dbReference type="SAM" id="Phobius"/>
    </source>
</evidence>
<proteinExistence type="predicted"/>
<name>A0A4R6XIP4_9GAMM</name>
<keyword evidence="1" id="KW-0812">Transmembrane</keyword>
<feature type="transmembrane region" description="Helical" evidence="1">
    <location>
        <begin position="146"/>
        <end position="169"/>
    </location>
</feature>
<dbReference type="PANTHER" id="PTHR15887">
    <property type="entry name" value="TRANSMEMBRANE PROTEIN 69"/>
    <property type="match status" value="1"/>
</dbReference>
<dbReference type="OrthoDB" id="8591832at2"/>
<dbReference type="Pfam" id="PF11911">
    <property type="entry name" value="DUF3429"/>
    <property type="match status" value="1"/>
</dbReference>
<dbReference type="PANTHER" id="PTHR15887:SF1">
    <property type="entry name" value="TRANSMEMBRANE PROTEIN 69"/>
    <property type="match status" value="1"/>
</dbReference>
<protein>
    <submittedName>
        <fullName evidence="2">Uncharacterized protein DUF3429</fullName>
    </submittedName>
</protein>
<comment type="caution">
    <text evidence="2">The sequence shown here is derived from an EMBL/GenBank/DDBJ whole genome shotgun (WGS) entry which is preliminary data.</text>
</comment>
<organism evidence="2 3">
    <name type="scientific">Marinicella litoralis</name>
    <dbReference type="NCBI Taxonomy" id="644220"/>
    <lineage>
        <taxon>Bacteria</taxon>
        <taxon>Pseudomonadati</taxon>
        <taxon>Pseudomonadota</taxon>
        <taxon>Gammaproteobacteria</taxon>
        <taxon>Lysobacterales</taxon>
        <taxon>Marinicellaceae</taxon>
        <taxon>Marinicella</taxon>
    </lineage>
</organism>
<accession>A0A4R6XIP4</accession>
<keyword evidence="1" id="KW-1133">Transmembrane helix</keyword>
<keyword evidence="1" id="KW-0472">Membrane</keyword>
<reference evidence="2 3" key="1">
    <citation type="submission" date="2019-03" db="EMBL/GenBank/DDBJ databases">
        <title>Genomic Encyclopedia of Type Strains, Phase IV (KMG-IV): sequencing the most valuable type-strain genomes for metagenomic binning, comparative biology and taxonomic classification.</title>
        <authorList>
            <person name="Goeker M."/>
        </authorList>
    </citation>
    <scope>NUCLEOTIDE SEQUENCE [LARGE SCALE GENOMIC DNA]</scope>
    <source>
        <strain evidence="2 3">DSM 25488</strain>
    </source>
</reference>
<evidence type="ECO:0000313" key="2">
    <source>
        <dbReference type="EMBL" id="TDR19355.1"/>
    </source>
</evidence>
<sequence>MKKASSTFFRQTPDYSSQMKTALKPKTLTYLGAIPFILALLIASYGYFNLDSLLGHEVRFTRFKSYFLAHTYGAVIVAFLAGIQWGSCLNQTNENNHFIISTVLALMAWSSLFAFASFIGVLTILITLVLALLVDRHAFRKGLIPAWFWLLRIRISLMIILTLSLLLMINK</sequence>
<feature type="transmembrane region" description="Helical" evidence="1">
    <location>
        <begin position="28"/>
        <end position="47"/>
    </location>
</feature>
<dbReference type="AlphaFoldDB" id="A0A4R6XIP4"/>
<gene>
    <name evidence="2" type="ORF">C8D91_1904</name>
</gene>
<dbReference type="EMBL" id="SNZB01000004">
    <property type="protein sequence ID" value="TDR19355.1"/>
    <property type="molecule type" value="Genomic_DNA"/>
</dbReference>
<evidence type="ECO:0000313" key="3">
    <source>
        <dbReference type="Proteomes" id="UP000295724"/>
    </source>
</evidence>